<feature type="non-terminal residue" evidence="3">
    <location>
        <position position="403"/>
    </location>
</feature>
<organism evidence="3 4">
    <name type="scientific">Bombardia bombarda</name>
    <dbReference type="NCBI Taxonomy" id="252184"/>
    <lineage>
        <taxon>Eukaryota</taxon>
        <taxon>Fungi</taxon>
        <taxon>Dikarya</taxon>
        <taxon>Ascomycota</taxon>
        <taxon>Pezizomycotina</taxon>
        <taxon>Sordariomycetes</taxon>
        <taxon>Sordariomycetidae</taxon>
        <taxon>Sordariales</taxon>
        <taxon>Lasiosphaeriaceae</taxon>
        <taxon>Bombardia</taxon>
    </lineage>
</organism>
<feature type="compositionally biased region" description="Polar residues" evidence="1">
    <location>
        <begin position="384"/>
        <end position="393"/>
    </location>
</feature>
<dbReference type="Pfam" id="PF26082">
    <property type="entry name" value="zf-C2H2_AcuF"/>
    <property type="match status" value="1"/>
</dbReference>
<feature type="region of interest" description="Disordered" evidence="1">
    <location>
        <begin position="154"/>
        <end position="181"/>
    </location>
</feature>
<evidence type="ECO:0000256" key="1">
    <source>
        <dbReference type="SAM" id="MobiDB-lite"/>
    </source>
</evidence>
<evidence type="ECO:0000259" key="2">
    <source>
        <dbReference type="Pfam" id="PF26082"/>
    </source>
</evidence>
<dbReference type="InterPro" id="IPR058925">
    <property type="entry name" value="zf-C2H2_AcuF"/>
</dbReference>
<evidence type="ECO:0000313" key="3">
    <source>
        <dbReference type="EMBL" id="KAK0615353.1"/>
    </source>
</evidence>
<accession>A0AA40BVN4</accession>
<dbReference type="PANTHER" id="PTHR35391:SF7">
    <property type="entry name" value="C2H2-TYPE DOMAIN-CONTAINING PROTEIN"/>
    <property type="match status" value="1"/>
</dbReference>
<protein>
    <recommendedName>
        <fullName evidence="2">Oxidoreductase acuF-like C2H2 type zinc-finger domain-containing protein</fullName>
    </recommendedName>
</protein>
<reference evidence="3" key="1">
    <citation type="submission" date="2023-06" db="EMBL/GenBank/DDBJ databases">
        <title>Genome-scale phylogeny and comparative genomics of the fungal order Sordariales.</title>
        <authorList>
            <consortium name="Lawrence Berkeley National Laboratory"/>
            <person name="Hensen N."/>
            <person name="Bonometti L."/>
            <person name="Westerberg I."/>
            <person name="Brannstrom I.O."/>
            <person name="Guillou S."/>
            <person name="Cros-Aarteil S."/>
            <person name="Calhoun S."/>
            <person name="Haridas S."/>
            <person name="Kuo A."/>
            <person name="Mondo S."/>
            <person name="Pangilinan J."/>
            <person name="Riley R."/>
            <person name="LaButti K."/>
            <person name="Andreopoulos B."/>
            <person name="Lipzen A."/>
            <person name="Chen C."/>
            <person name="Yanf M."/>
            <person name="Daum C."/>
            <person name="Ng V."/>
            <person name="Clum A."/>
            <person name="Steindorff A."/>
            <person name="Ohm R."/>
            <person name="Martin F."/>
            <person name="Silar P."/>
            <person name="Natvig D."/>
            <person name="Lalanne C."/>
            <person name="Gautier V."/>
            <person name="Ament-velasquez S.L."/>
            <person name="Kruys A."/>
            <person name="Hutchinson M.I."/>
            <person name="Powell A.J."/>
            <person name="Barry K."/>
            <person name="Miller A.N."/>
            <person name="Grigoriev I.V."/>
            <person name="Debuchy R."/>
            <person name="Gladieux P."/>
            <person name="Thoren M.H."/>
            <person name="Johannesson H."/>
        </authorList>
    </citation>
    <scope>NUCLEOTIDE SEQUENCE</scope>
    <source>
        <strain evidence="3">SMH3391-2</strain>
    </source>
</reference>
<proteinExistence type="predicted"/>
<keyword evidence="4" id="KW-1185">Reference proteome</keyword>
<dbReference type="Proteomes" id="UP001174934">
    <property type="component" value="Unassembled WGS sequence"/>
</dbReference>
<name>A0AA40BVN4_9PEZI</name>
<gene>
    <name evidence="3" type="ORF">B0T17DRAFT_467469</name>
</gene>
<dbReference type="EMBL" id="JAULSR010000007">
    <property type="protein sequence ID" value="KAK0615353.1"/>
    <property type="molecule type" value="Genomic_DNA"/>
</dbReference>
<evidence type="ECO:0000313" key="4">
    <source>
        <dbReference type="Proteomes" id="UP001174934"/>
    </source>
</evidence>
<feature type="non-terminal residue" evidence="3">
    <location>
        <position position="1"/>
    </location>
</feature>
<comment type="caution">
    <text evidence="3">The sequence shown here is derived from an EMBL/GenBank/DDBJ whole genome shotgun (WGS) entry which is preliminary data.</text>
</comment>
<feature type="region of interest" description="Disordered" evidence="1">
    <location>
        <begin position="373"/>
        <end position="403"/>
    </location>
</feature>
<sequence>TITLEGIGDVSERFSLWSRNIGASHPPSSRLSLESRLQDASEIREWVCELLGDFSILIRKATSRDRFKTALQRTEDPFLHQFDINYVEERYPKLRRPDSQWLLHRLGRAITQRRQYLRYCRDHQESLGRHKHSSTHVDNAIPKAGMAVELERTERPLGLTSDGGSTEDDGKSYTTAAHSEYSPENATLQLPPLRVFTKDESEFECPFCHTIQHFKREKHWRRHAFNDLKAYVCTLGKGHCDFEVFGDSHTWFDHELQNHRCQWICALCRSGPYRSPGAFQAHTAKAHSDLPDSEAGVLDQASRRPLDLIPALDCPFCDEWEEKIRLGLKSPEPAAGKASDIIVVQWSLFRRHVAAHMEQLALFAVPRIHEDDDADSDAVIPQPGSRSIRSQDIASEASDMEAG</sequence>
<dbReference type="PANTHER" id="PTHR35391">
    <property type="entry name" value="C2H2-TYPE DOMAIN-CONTAINING PROTEIN-RELATED"/>
    <property type="match status" value="1"/>
</dbReference>
<dbReference type="AlphaFoldDB" id="A0AA40BVN4"/>
<feature type="domain" description="Oxidoreductase acuF-like C2H2 type zinc-finger" evidence="2">
    <location>
        <begin position="201"/>
        <end position="228"/>
    </location>
</feature>
<feature type="compositionally biased region" description="Polar residues" evidence="1">
    <location>
        <begin position="172"/>
        <end position="181"/>
    </location>
</feature>